<dbReference type="Gene3D" id="6.10.250.3150">
    <property type="match status" value="1"/>
</dbReference>
<dbReference type="PANTHER" id="PTHR47053:SF1">
    <property type="entry name" value="MUREIN DD-ENDOPEPTIDASE MEPH-RELATED"/>
    <property type="match status" value="1"/>
</dbReference>
<evidence type="ECO:0000256" key="1">
    <source>
        <dbReference type="ARBA" id="ARBA00007074"/>
    </source>
</evidence>
<accession>A0A0J1FWI5</accession>
<feature type="domain" description="NlpC/P60" evidence="5">
    <location>
        <begin position="222"/>
        <end position="343"/>
    </location>
</feature>
<organism evidence="6 7">
    <name type="scientific">Desulfosporosinus acididurans</name>
    <dbReference type="NCBI Taxonomy" id="476652"/>
    <lineage>
        <taxon>Bacteria</taxon>
        <taxon>Bacillati</taxon>
        <taxon>Bacillota</taxon>
        <taxon>Clostridia</taxon>
        <taxon>Eubacteriales</taxon>
        <taxon>Desulfitobacteriaceae</taxon>
        <taxon>Desulfosporosinus</taxon>
    </lineage>
</organism>
<dbReference type="EC" id="3.4.-.-" evidence="6"/>
<evidence type="ECO:0000313" key="6">
    <source>
        <dbReference type="EMBL" id="KLU67657.1"/>
    </source>
</evidence>
<comment type="caution">
    <text evidence="6">The sequence shown here is derived from an EMBL/GenBank/DDBJ whole genome shotgun (WGS) entry which is preliminary data.</text>
</comment>
<dbReference type="PANTHER" id="PTHR47053">
    <property type="entry name" value="MUREIN DD-ENDOPEPTIDASE MEPH-RELATED"/>
    <property type="match status" value="1"/>
</dbReference>
<keyword evidence="3 6" id="KW-0378">Hydrolase</keyword>
<proteinExistence type="inferred from homology"/>
<evidence type="ECO:0000256" key="4">
    <source>
        <dbReference type="ARBA" id="ARBA00022807"/>
    </source>
</evidence>
<dbReference type="InterPro" id="IPR038765">
    <property type="entry name" value="Papain-like_cys_pep_sf"/>
</dbReference>
<dbReference type="Gene3D" id="3.90.1720.10">
    <property type="entry name" value="endopeptidase domain like (from Nostoc punctiforme)"/>
    <property type="match status" value="1"/>
</dbReference>
<dbReference type="EMBL" id="LDZY01000001">
    <property type="protein sequence ID" value="KLU67657.1"/>
    <property type="molecule type" value="Genomic_DNA"/>
</dbReference>
<dbReference type="AlphaFoldDB" id="A0A0J1FWI5"/>
<dbReference type="GO" id="GO:0008234">
    <property type="term" value="F:cysteine-type peptidase activity"/>
    <property type="evidence" value="ECO:0007669"/>
    <property type="project" value="UniProtKB-KW"/>
</dbReference>
<dbReference type="GO" id="GO:0006508">
    <property type="term" value="P:proteolysis"/>
    <property type="evidence" value="ECO:0007669"/>
    <property type="project" value="UniProtKB-KW"/>
</dbReference>
<reference evidence="6 7" key="1">
    <citation type="submission" date="2015-06" db="EMBL/GenBank/DDBJ databases">
        <title>Draft genome of the moderately acidophilic sulfate reducer Candidatus Desulfosporosinus acididurans strain M1.</title>
        <authorList>
            <person name="Poehlein A."/>
            <person name="Petzsch P."/>
            <person name="Johnson B.D."/>
            <person name="Schloemann M."/>
            <person name="Daniel R."/>
            <person name="Muehling M."/>
        </authorList>
    </citation>
    <scope>NUCLEOTIDE SEQUENCE [LARGE SCALE GENOMIC DNA]</scope>
    <source>
        <strain evidence="6 7">M1</strain>
    </source>
</reference>
<dbReference type="SUPFAM" id="SSF54001">
    <property type="entry name" value="Cysteine proteinases"/>
    <property type="match status" value="1"/>
</dbReference>
<dbReference type="Pfam" id="PF00877">
    <property type="entry name" value="NLPC_P60"/>
    <property type="match status" value="1"/>
</dbReference>
<keyword evidence="4" id="KW-0788">Thiol protease</keyword>
<dbReference type="PROSITE" id="PS51935">
    <property type="entry name" value="NLPC_P60"/>
    <property type="match status" value="1"/>
</dbReference>
<gene>
    <name evidence="6" type="primary">iap_1</name>
    <name evidence="6" type="ORF">DEAC_c00510</name>
</gene>
<evidence type="ECO:0000256" key="2">
    <source>
        <dbReference type="ARBA" id="ARBA00022670"/>
    </source>
</evidence>
<dbReference type="Proteomes" id="UP000036356">
    <property type="component" value="Unassembled WGS sequence"/>
</dbReference>
<name>A0A0J1FWI5_9FIRM</name>
<protein>
    <submittedName>
        <fullName evidence="6">Putative endopeptidase p60</fullName>
        <ecNumber evidence="6">3.4.-.-</ecNumber>
    </submittedName>
</protein>
<keyword evidence="7" id="KW-1185">Reference proteome</keyword>
<evidence type="ECO:0000256" key="3">
    <source>
        <dbReference type="ARBA" id="ARBA00022801"/>
    </source>
</evidence>
<comment type="similarity">
    <text evidence="1">Belongs to the peptidase C40 family.</text>
</comment>
<dbReference type="RefSeq" id="WP_053006230.1">
    <property type="nucleotide sequence ID" value="NZ_LDZY01000001.1"/>
</dbReference>
<evidence type="ECO:0000259" key="5">
    <source>
        <dbReference type="PROSITE" id="PS51935"/>
    </source>
</evidence>
<keyword evidence="2" id="KW-0645">Protease</keyword>
<evidence type="ECO:0000313" key="7">
    <source>
        <dbReference type="Proteomes" id="UP000036356"/>
    </source>
</evidence>
<dbReference type="InterPro" id="IPR000064">
    <property type="entry name" value="NLP_P60_dom"/>
</dbReference>
<dbReference type="PATRIC" id="fig|476652.3.peg.54"/>
<dbReference type="STRING" id="476652.DEAC_c00510"/>
<sequence>MVVGKKLYALWQKPVCFHWRKCVWFSLPFTSQQKQLKDLQTQEIQLQKQHQDDSDKLGDILNTFYQSGNEEVGYLPYMKVLFQSTSMSDFLDRWEYVSYIIDDFKDLNQEISIANTNITKKQSLISEKMASVKASLEDKKKLQQTQQQLLSTQQNLLAQVNSQEKTTILSSLEVQSNIDELAQEQSLETSLAAAGRADGINPSDAADADLLNSKNKQLVSIPYNFQSILAYAEQYLGTPYVWGGTTPSPGFDCSGFVQYVYGHFGVKLNRVSQDQFKEGIGIPETDLKPGDLLFFSTYEAGASHVGIYIGNNMMIDSEAYGVCFDNITNSYWASRYLGARRVAFLEKL</sequence>
<dbReference type="InterPro" id="IPR051202">
    <property type="entry name" value="Peptidase_C40"/>
</dbReference>